<name>A0A177V2W5_9BASI</name>
<accession>A0A177V2W5</accession>
<proteinExistence type="predicted"/>
<gene>
    <name evidence="1" type="ORF">A4X03_0g4997</name>
</gene>
<organism evidence="1 2">
    <name type="scientific">Tilletia caries</name>
    <name type="common">wheat bunt fungus</name>
    <dbReference type="NCBI Taxonomy" id="13290"/>
    <lineage>
        <taxon>Eukaryota</taxon>
        <taxon>Fungi</taxon>
        <taxon>Dikarya</taxon>
        <taxon>Basidiomycota</taxon>
        <taxon>Ustilaginomycotina</taxon>
        <taxon>Exobasidiomycetes</taxon>
        <taxon>Tilletiales</taxon>
        <taxon>Tilletiaceae</taxon>
        <taxon>Tilletia</taxon>
    </lineage>
</organism>
<dbReference type="EMBL" id="LWDD02000740">
    <property type="protein sequence ID" value="KAE8256846.1"/>
    <property type="molecule type" value="Genomic_DNA"/>
</dbReference>
<protein>
    <submittedName>
        <fullName evidence="1">Uncharacterized protein</fullName>
    </submittedName>
</protein>
<dbReference type="AlphaFoldDB" id="A0A177V2W5"/>
<dbReference type="Pfam" id="PF10257">
    <property type="entry name" value="RAI16-like"/>
    <property type="match status" value="1"/>
</dbReference>
<sequence length="157" mass="16523">MIASAFTVTIVRAVRSIMFLQNVVYLSMLECSDADGSATAVMAYLDVMLSVVDDRSVLVDVVVGYLVGAAEGEHILLVTSLTCAMSITNSSRLFVVVVVGWVAPDEGGLVVILGRGSRNGRSALTVRGAPPDCQQDRSSGAEASPSVLRGEGRFEKV</sequence>
<reference evidence="1" key="2">
    <citation type="journal article" date="2019" name="IMA Fungus">
        <title>Genome sequencing and comparison of five Tilletia species to identify candidate genes for the detection of regulated species infecting wheat.</title>
        <authorList>
            <person name="Nguyen H.D.T."/>
            <person name="Sultana T."/>
            <person name="Kesanakurti P."/>
            <person name="Hambleton S."/>
        </authorList>
    </citation>
    <scope>NUCLEOTIDE SEQUENCE</scope>
    <source>
        <strain evidence="1">DAOMC 238032</strain>
    </source>
</reference>
<evidence type="ECO:0000313" key="1">
    <source>
        <dbReference type="EMBL" id="KAE8256846.1"/>
    </source>
</evidence>
<dbReference type="Proteomes" id="UP000077671">
    <property type="component" value="Unassembled WGS sequence"/>
</dbReference>
<evidence type="ECO:0000313" key="2">
    <source>
        <dbReference type="Proteomes" id="UP000077671"/>
    </source>
</evidence>
<dbReference type="InterPro" id="IPR019384">
    <property type="entry name" value="FHIP"/>
</dbReference>
<reference evidence="1" key="1">
    <citation type="submission" date="2016-04" db="EMBL/GenBank/DDBJ databases">
        <authorList>
            <person name="Nguyen H.D."/>
            <person name="Kesanakurti P."/>
            <person name="Cullis J."/>
            <person name="Levesque C.A."/>
            <person name="Hambleton S."/>
        </authorList>
    </citation>
    <scope>NUCLEOTIDE SEQUENCE</scope>
    <source>
        <strain evidence="1">DAOMC 238032</strain>
    </source>
</reference>
<comment type="caution">
    <text evidence="1">The sequence shown here is derived from an EMBL/GenBank/DDBJ whole genome shotgun (WGS) entry which is preliminary data.</text>
</comment>